<evidence type="ECO:0000256" key="2">
    <source>
        <dbReference type="ARBA" id="ARBA00011062"/>
    </source>
</evidence>
<dbReference type="InterPro" id="IPR002828">
    <property type="entry name" value="SurE-like_Pase/nucleotidase"/>
</dbReference>
<dbReference type="EC" id="3.1.3.5" evidence="7"/>
<comment type="subcellular location">
    <subcellularLocation>
        <location evidence="7">Cytoplasm</location>
    </subcellularLocation>
</comment>
<dbReference type="NCBIfam" id="NF001490">
    <property type="entry name" value="PRK00346.1-4"/>
    <property type="match status" value="1"/>
</dbReference>
<keyword evidence="10" id="KW-1185">Reference proteome</keyword>
<dbReference type="AlphaFoldDB" id="A0A2R4MFN4"/>
<comment type="cofactor">
    <cofactor evidence="7">
        <name>a divalent metal cation</name>
        <dbReference type="ChEBI" id="CHEBI:60240"/>
    </cofactor>
    <text evidence="7">Binds 1 divalent metal cation per subunit.</text>
</comment>
<feature type="binding site" evidence="7">
    <location>
        <position position="13"/>
    </location>
    <ligand>
        <name>a divalent metal cation</name>
        <dbReference type="ChEBI" id="CHEBI:60240"/>
    </ligand>
</feature>
<evidence type="ECO:0000256" key="3">
    <source>
        <dbReference type="ARBA" id="ARBA00022490"/>
    </source>
</evidence>
<sequence length="264" mass="28707">MKSNPRILITNDDGIDAPGIKVLENVAREISDDVWVVAPQTNQSGVGHKFTLGHELEIEQRDKQIFAINGSPADCIVTGMTHLLKDKKADLVLSGVNRGQNIADLVNCSGTAAGAREGALQGALGIALSQSMDFSNEHMIEWDCSKAYGAQVIKQIMASARGTETYYNVNFPRCEAKDVTGVEVVPHQRFSTSPFEYYPSDNEGKHFVAILQTPTPLTPGADCVRLLEHNAITVTPLLLQQTDMAELKRLEGAFQFSKANHDAG</sequence>
<dbReference type="RefSeq" id="WP_117395872.1">
    <property type="nucleotide sequence ID" value="NZ_CP021330.1"/>
</dbReference>
<dbReference type="GO" id="GO:0008253">
    <property type="term" value="F:5'-nucleotidase activity"/>
    <property type="evidence" value="ECO:0007669"/>
    <property type="project" value="UniProtKB-UniRule"/>
</dbReference>
<evidence type="ECO:0000256" key="1">
    <source>
        <dbReference type="ARBA" id="ARBA00000815"/>
    </source>
</evidence>
<dbReference type="Proteomes" id="UP000258927">
    <property type="component" value="Chromosome"/>
</dbReference>
<keyword evidence="5 7" id="KW-0547">Nucleotide-binding</keyword>
<dbReference type="Pfam" id="PF01975">
    <property type="entry name" value="SurE"/>
    <property type="match status" value="1"/>
</dbReference>
<dbReference type="Gene3D" id="3.40.1210.10">
    <property type="entry name" value="Survival protein SurE-like phosphatase/nucleotidase"/>
    <property type="match status" value="1"/>
</dbReference>
<feature type="binding site" evidence="7">
    <location>
        <position position="44"/>
    </location>
    <ligand>
        <name>a divalent metal cation</name>
        <dbReference type="ChEBI" id="CHEBI:60240"/>
    </ligand>
</feature>
<dbReference type="GO" id="GO:0008254">
    <property type="term" value="F:3'-nucleotidase activity"/>
    <property type="evidence" value="ECO:0007669"/>
    <property type="project" value="TreeGrafter"/>
</dbReference>
<keyword evidence="4 7" id="KW-0479">Metal-binding</keyword>
<feature type="binding site" evidence="7">
    <location>
        <position position="97"/>
    </location>
    <ligand>
        <name>a divalent metal cation</name>
        <dbReference type="ChEBI" id="CHEBI:60240"/>
    </ligand>
</feature>
<dbReference type="SUPFAM" id="SSF64167">
    <property type="entry name" value="SurE-like"/>
    <property type="match status" value="1"/>
</dbReference>
<proteinExistence type="inferred from homology"/>
<keyword evidence="6 7" id="KW-0378">Hydrolase</keyword>
<dbReference type="InterPro" id="IPR036523">
    <property type="entry name" value="SurE-like_sf"/>
</dbReference>
<gene>
    <name evidence="7" type="primary">surE</name>
    <name evidence="9" type="ORF">MXMO3_02187</name>
</gene>
<evidence type="ECO:0000256" key="6">
    <source>
        <dbReference type="ARBA" id="ARBA00022801"/>
    </source>
</evidence>
<dbReference type="GO" id="GO:0005737">
    <property type="term" value="C:cytoplasm"/>
    <property type="evidence" value="ECO:0007669"/>
    <property type="project" value="UniProtKB-SubCell"/>
</dbReference>
<organism evidence="9 10">
    <name type="scientific">Maritalea myrionectae</name>
    <dbReference type="NCBI Taxonomy" id="454601"/>
    <lineage>
        <taxon>Bacteria</taxon>
        <taxon>Pseudomonadati</taxon>
        <taxon>Pseudomonadota</taxon>
        <taxon>Alphaproteobacteria</taxon>
        <taxon>Hyphomicrobiales</taxon>
        <taxon>Devosiaceae</taxon>
        <taxon>Maritalea</taxon>
    </lineage>
</organism>
<dbReference type="PANTHER" id="PTHR30457:SF12">
    <property type="entry name" value="5'_3'-NUCLEOTIDASE SURE"/>
    <property type="match status" value="1"/>
</dbReference>
<dbReference type="GO" id="GO:0000166">
    <property type="term" value="F:nucleotide binding"/>
    <property type="evidence" value="ECO:0007669"/>
    <property type="project" value="UniProtKB-KW"/>
</dbReference>
<name>A0A2R4MFN4_9HYPH</name>
<dbReference type="GO" id="GO:0046872">
    <property type="term" value="F:metal ion binding"/>
    <property type="evidence" value="ECO:0007669"/>
    <property type="project" value="UniProtKB-UniRule"/>
</dbReference>
<dbReference type="STRING" id="1122213.GCA_000423365_02506"/>
<evidence type="ECO:0000259" key="8">
    <source>
        <dbReference type="Pfam" id="PF01975"/>
    </source>
</evidence>
<feature type="domain" description="Survival protein SurE-like phosphatase/nucleotidase" evidence="8">
    <location>
        <begin position="7"/>
        <end position="187"/>
    </location>
</feature>
<dbReference type="HAMAP" id="MF_00060">
    <property type="entry name" value="SurE"/>
    <property type="match status" value="1"/>
</dbReference>
<dbReference type="PANTHER" id="PTHR30457">
    <property type="entry name" value="5'-NUCLEOTIDASE SURE"/>
    <property type="match status" value="1"/>
</dbReference>
<evidence type="ECO:0000313" key="9">
    <source>
        <dbReference type="EMBL" id="AVX04706.1"/>
    </source>
</evidence>
<feature type="binding site" evidence="7">
    <location>
        <position position="12"/>
    </location>
    <ligand>
        <name>a divalent metal cation</name>
        <dbReference type="ChEBI" id="CHEBI:60240"/>
    </ligand>
</feature>
<comment type="similarity">
    <text evidence="2 7">Belongs to the SurE nucleotidase family.</text>
</comment>
<evidence type="ECO:0000313" key="10">
    <source>
        <dbReference type="Proteomes" id="UP000258927"/>
    </source>
</evidence>
<dbReference type="EMBL" id="CP021330">
    <property type="protein sequence ID" value="AVX04706.1"/>
    <property type="molecule type" value="Genomic_DNA"/>
</dbReference>
<comment type="function">
    <text evidence="7">Nucleotidase that shows phosphatase activity on nucleoside 5'-monophosphates.</text>
</comment>
<dbReference type="GO" id="GO:0004309">
    <property type="term" value="F:exopolyphosphatase activity"/>
    <property type="evidence" value="ECO:0007669"/>
    <property type="project" value="TreeGrafter"/>
</dbReference>
<dbReference type="NCBIfam" id="TIGR00087">
    <property type="entry name" value="surE"/>
    <property type="match status" value="1"/>
</dbReference>
<accession>A0A2R4MFN4</accession>
<protein>
    <recommendedName>
        <fullName evidence="7">5'-nucleotidase SurE</fullName>
        <ecNumber evidence="7">3.1.3.5</ecNumber>
    </recommendedName>
    <alternativeName>
        <fullName evidence="7">Nucleoside 5'-monophosphate phosphohydrolase</fullName>
    </alternativeName>
</protein>
<evidence type="ECO:0000256" key="5">
    <source>
        <dbReference type="ARBA" id="ARBA00022741"/>
    </source>
</evidence>
<dbReference type="KEGG" id="mmyr:MXMO3_02187"/>
<comment type="catalytic activity">
    <reaction evidence="1 7">
        <text>a ribonucleoside 5'-phosphate + H2O = a ribonucleoside + phosphate</text>
        <dbReference type="Rhea" id="RHEA:12484"/>
        <dbReference type="ChEBI" id="CHEBI:15377"/>
        <dbReference type="ChEBI" id="CHEBI:18254"/>
        <dbReference type="ChEBI" id="CHEBI:43474"/>
        <dbReference type="ChEBI" id="CHEBI:58043"/>
        <dbReference type="EC" id="3.1.3.5"/>
    </reaction>
</comment>
<dbReference type="InterPro" id="IPR030048">
    <property type="entry name" value="SurE"/>
</dbReference>
<reference evidence="9 10" key="1">
    <citation type="submission" date="2017-05" db="EMBL/GenBank/DDBJ databases">
        <title>Genome Analysis of Maritalea myrionectae HL2708#5.</title>
        <authorList>
            <consortium name="Cotde Inc.-PKNU"/>
            <person name="Jang D."/>
            <person name="Oh H.-M."/>
        </authorList>
    </citation>
    <scope>NUCLEOTIDE SEQUENCE [LARGE SCALE GENOMIC DNA]</scope>
    <source>
        <strain evidence="9 10">HL2708#5</strain>
    </source>
</reference>
<evidence type="ECO:0000256" key="4">
    <source>
        <dbReference type="ARBA" id="ARBA00022723"/>
    </source>
</evidence>
<keyword evidence="3 7" id="KW-0963">Cytoplasm</keyword>
<evidence type="ECO:0000256" key="7">
    <source>
        <dbReference type="HAMAP-Rule" id="MF_00060"/>
    </source>
</evidence>